<evidence type="ECO:0000256" key="4">
    <source>
        <dbReference type="ARBA" id="ARBA00023163"/>
    </source>
</evidence>
<dbReference type="PROSITE" id="PS50931">
    <property type="entry name" value="HTH_LYSR"/>
    <property type="match status" value="1"/>
</dbReference>
<dbReference type="OrthoDB" id="8479870at2"/>
<dbReference type="Proteomes" id="UP000315252">
    <property type="component" value="Unassembled WGS sequence"/>
</dbReference>
<dbReference type="EMBL" id="VHSH01000002">
    <property type="protein sequence ID" value="TQV82113.1"/>
    <property type="molecule type" value="Genomic_DNA"/>
</dbReference>
<dbReference type="PANTHER" id="PTHR30427">
    <property type="entry name" value="TRANSCRIPTIONAL ACTIVATOR PROTEIN LYSR"/>
    <property type="match status" value="1"/>
</dbReference>
<dbReference type="InterPro" id="IPR000847">
    <property type="entry name" value="LysR_HTH_N"/>
</dbReference>
<dbReference type="GO" id="GO:0009089">
    <property type="term" value="P:lysine biosynthetic process via diaminopimelate"/>
    <property type="evidence" value="ECO:0007669"/>
    <property type="project" value="TreeGrafter"/>
</dbReference>
<protein>
    <submittedName>
        <fullName evidence="6">LysR family transcriptional regulator</fullName>
    </submittedName>
</protein>
<organism evidence="6 7">
    <name type="scientific">Denitrobaculum tricleocarpae</name>
    <dbReference type="NCBI Taxonomy" id="2591009"/>
    <lineage>
        <taxon>Bacteria</taxon>
        <taxon>Pseudomonadati</taxon>
        <taxon>Pseudomonadota</taxon>
        <taxon>Alphaproteobacteria</taxon>
        <taxon>Rhodospirillales</taxon>
        <taxon>Rhodospirillaceae</taxon>
        <taxon>Denitrobaculum</taxon>
    </lineage>
</organism>
<dbReference type="InterPro" id="IPR036388">
    <property type="entry name" value="WH-like_DNA-bd_sf"/>
</dbReference>
<dbReference type="Gene3D" id="1.10.10.10">
    <property type="entry name" value="Winged helix-like DNA-binding domain superfamily/Winged helix DNA-binding domain"/>
    <property type="match status" value="1"/>
</dbReference>
<name>A0A545TY18_9PROT</name>
<dbReference type="SUPFAM" id="SSF53850">
    <property type="entry name" value="Periplasmic binding protein-like II"/>
    <property type="match status" value="1"/>
</dbReference>
<sequence length="303" mass="33423">MRKNWHSLREFETLRAVISAGSTTAAARRLGISQSAVSRSVSQLEGRIGQMLFVREQGRMQPTAEALALNENLDPLFDALSSIDGAHWKSSPQHPLRVAAPPTLAHRFLVRSVSSFLKANPDRIVSLEICTSDDLIGGIMDERFDLGLTGADMTRAGLKLIPYRLSKGVFILPKGHELTKHDVLRPEHFDGVDFVALTRRHAARSKLDQLFAEAGVSPRIVVETATSVAACEFVRNGLGVTLTNPFPLISGPDEDIVVRPFQPEIAYRTSFAVSARRPPSVTARDFMRHIRLSTPKSNLWEPA</sequence>
<keyword evidence="2" id="KW-0805">Transcription regulation</keyword>
<evidence type="ECO:0000256" key="1">
    <source>
        <dbReference type="ARBA" id="ARBA00009437"/>
    </source>
</evidence>
<dbReference type="AlphaFoldDB" id="A0A545TY18"/>
<dbReference type="PRINTS" id="PR00039">
    <property type="entry name" value="HTHLYSR"/>
</dbReference>
<dbReference type="InterPro" id="IPR036390">
    <property type="entry name" value="WH_DNA-bd_sf"/>
</dbReference>
<proteinExistence type="inferred from homology"/>
<accession>A0A545TY18</accession>
<dbReference type="Pfam" id="PF03466">
    <property type="entry name" value="LysR_substrate"/>
    <property type="match status" value="1"/>
</dbReference>
<evidence type="ECO:0000256" key="2">
    <source>
        <dbReference type="ARBA" id="ARBA00023015"/>
    </source>
</evidence>
<dbReference type="InterPro" id="IPR005119">
    <property type="entry name" value="LysR_subst-bd"/>
</dbReference>
<keyword evidence="4" id="KW-0804">Transcription</keyword>
<dbReference type="PANTHER" id="PTHR30427:SF1">
    <property type="entry name" value="TRANSCRIPTIONAL ACTIVATOR PROTEIN LYSR"/>
    <property type="match status" value="1"/>
</dbReference>
<dbReference type="SUPFAM" id="SSF46785">
    <property type="entry name" value="Winged helix' DNA-binding domain"/>
    <property type="match status" value="1"/>
</dbReference>
<dbReference type="GO" id="GO:0003700">
    <property type="term" value="F:DNA-binding transcription factor activity"/>
    <property type="evidence" value="ECO:0007669"/>
    <property type="project" value="InterPro"/>
</dbReference>
<dbReference type="RefSeq" id="WP_142895743.1">
    <property type="nucleotide sequence ID" value="NZ_ML660053.1"/>
</dbReference>
<comment type="caution">
    <text evidence="6">The sequence shown here is derived from an EMBL/GenBank/DDBJ whole genome shotgun (WGS) entry which is preliminary data.</text>
</comment>
<keyword evidence="7" id="KW-1185">Reference proteome</keyword>
<feature type="domain" description="HTH lysR-type" evidence="5">
    <location>
        <begin position="6"/>
        <end position="63"/>
    </location>
</feature>
<gene>
    <name evidence="6" type="ORF">FKG95_07770</name>
</gene>
<evidence type="ECO:0000256" key="3">
    <source>
        <dbReference type="ARBA" id="ARBA00023125"/>
    </source>
</evidence>
<keyword evidence="3" id="KW-0238">DNA-binding</keyword>
<dbReference type="GO" id="GO:0010628">
    <property type="term" value="P:positive regulation of gene expression"/>
    <property type="evidence" value="ECO:0007669"/>
    <property type="project" value="TreeGrafter"/>
</dbReference>
<dbReference type="Gene3D" id="3.40.190.290">
    <property type="match status" value="1"/>
</dbReference>
<evidence type="ECO:0000313" key="7">
    <source>
        <dbReference type="Proteomes" id="UP000315252"/>
    </source>
</evidence>
<dbReference type="GO" id="GO:0043565">
    <property type="term" value="F:sequence-specific DNA binding"/>
    <property type="evidence" value="ECO:0007669"/>
    <property type="project" value="TreeGrafter"/>
</dbReference>
<evidence type="ECO:0000259" key="5">
    <source>
        <dbReference type="PROSITE" id="PS50931"/>
    </source>
</evidence>
<evidence type="ECO:0000313" key="6">
    <source>
        <dbReference type="EMBL" id="TQV82113.1"/>
    </source>
</evidence>
<comment type="similarity">
    <text evidence="1">Belongs to the LysR transcriptional regulatory family.</text>
</comment>
<reference evidence="6 7" key="1">
    <citation type="submission" date="2019-06" db="EMBL/GenBank/DDBJ databases">
        <title>Whole genome sequence for Rhodospirillaceae sp. R148.</title>
        <authorList>
            <person name="Wang G."/>
        </authorList>
    </citation>
    <scope>NUCLEOTIDE SEQUENCE [LARGE SCALE GENOMIC DNA]</scope>
    <source>
        <strain evidence="6 7">R148</strain>
    </source>
</reference>
<dbReference type="Pfam" id="PF00126">
    <property type="entry name" value="HTH_1"/>
    <property type="match status" value="1"/>
</dbReference>